<feature type="compositionally biased region" description="Polar residues" evidence="2">
    <location>
        <begin position="150"/>
        <end position="160"/>
    </location>
</feature>
<feature type="region of interest" description="Disordered" evidence="2">
    <location>
        <begin position="142"/>
        <end position="172"/>
    </location>
</feature>
<evidence type="ECO:0008006" key="5">
    <source>
        <dbReference type="Google" id="ProtNLM"/>
    </source>
</evidence>
<organism evidence="3 4">
    <name type="scientific">Solanum commersonii</name>
    <name type="common">Commerson's wild potato</name>
    <name type="synonym">Commerson's nightshade</name>
    <dbReference type="NCBI Taxonomy" id="4109"/>
    <lineage>
        <taxon>Eukaryota</taxon>
        <taxon>Viridiplantae</taxon>
        <taxon>Streptophyta</taxon>
        <taxon>Embryophyta</taxon>
        <taxon>Tracheophyta</taxon>
        <taxon>Spermatophyta</taxon>
        <taxon>Magnoliopsida</taxon>
        <taxon>eudicotyledons</taxon>
        <taxon>Gunneridae</taxon>
        <taxon>Pentapetalae</taxon>
        <taxon>asterids</taxon>
        <taxon>lamiids</taxon>
        <taxon>Solanales</taxon>
        <taxon>Solanaceae</taxon>
        <taxon>Solanoideae</taxon>
        <taxon>Solaneae</taxon>
        <taxon>Solanum</taxon>
    </lineage>
</organism>
<protein>
    <recommendedName>
        <fullName evidence="5">Polyprotein protein</fullName>
    </recommendedName>
</protein>
<name>A0A9J6AZN7_SOLCO</name>
<reference evidence="3 4" key="1">
    <citation type="submission" date="2020-09" db="EMBL/GenBank/DDBJ databases">
        <title>De no assembly of potato wild relative species, Solanum commersonii.</title>
        <authorList>
            <person name="Cho K."/>
        </authorList>
    </citation>
    <scope>NUCLEOTIDE SEQUENCE [LARGE SCALE GENOMIC DNA]</scope>
    <source>
        <strain evidence="3">LZ3.2</strain>
        <tissue evidence="3">Leaf</tissue>
    </source>
</reference>
<keyword evidence="1" id="KW-0175">Coiled coil</keyword>
<feature type="region of interest" description="Disordered" evidence="2">
    <location>
        <begin position="73"/>
        <end position="103"/>
    </location>
</feature>
<feature type="compositionally biased region" description="Basic and acidic residues" evidence="2">
    <location>
        <begin position="84"/>
        <end position="103"/>
    </location>
</feature>
<accession>A0A9J6AZN7</accession>
<evidence type="ECO:0000313" key="3">
    <source>
        <dbReference type="EMBL" id="KAG5630037.1"/>
    </source>
</evidence>
<dbReference type="EMBL" id="JACXVP010000001">
    <property type="protein sequence ID" value="KAG5630037.1"/>
    <property type="molecule type" value="Genomic_DNA"/>
</dbReference>
<evidence type="ECO:0000256" key="2">
    <source>
        <dbReference type="SAM" id="MobiDB-lite"/>
    </source>
</evidence>
<comment type="caution">
    <text evidence="3">The sequence shown here is derived from an EMBL/GenBank/DDBJ whole genome shotgun (WGS) entry which is preliminary data.</text>
</comment>
<dbReference type="Proteomes" id="UP000824120">
    <property type="component" value="Chromosome 1"/>
</dbReference>
<proteinExistence type="predicted"/>
<dbReference type="AlphaFoldDB" id="A0A9J6AZN7"/>
<feature type="coiled-coil region" evidence="1">
    <location>
        <begin position="31"/>
        <end position="58"/>
    </location>
</feature>
<gene>
    <name evidence="3" type="ORF">H5410_001754</name>
</gene>
<evidence type="ECO:0000256" key="1">
    <source>
        <dbReference type="SAM" id="Coils"/>
    </source>
</evidence>
<keyword evidence="4" id="KW-1185">Reference proteome</keyword>
<sequence>MDDRECHHCCTNPFQTSIDTLTTRVEACESRQGETSKVAALKAEVADLRKDVDYLKSTDFTSLLEVADDVDTLETSETPPATTRDVHMDGTATDESKAETNEEKIEIRDESIYGDFPDLEETIVQSMIQTSLTKTFMVAPSGPTPFEVTPDTNAQVQSDAPGTDPPTDGVIA</sequence>
<evidence type="ECO:0000313" key="4">
    <source>
        <dbReference type="Proteomes" id="UP000824120"/>
    </source>
</evidence>